<reference evidence="3" key="1">
    <citation type="submission" date="2023-07" db="EMBL/GenBank/DDBJ databases">
        <title>30 novel species of actinomycetes from the DSMZ collection.</title>
        <authorList>
            <person name="Nouioui I."/>
        </authorList>
    </citation>
    <scope>NUCLEOTIDE SEQUENCE [LARGE SCALE GENOMIC DNA]</scope>
    <source>
        <strain evidence="3">DSM 42041</strain>
    </source>
</reference>
<gene>
    <name evidence="2" type="ORF">RM572_14560</name>
</gene>
<accession>A0ABU2NWJ4</accession>
<name>A0ABU2NWJ4_9ACTN</name>
<feature type="domain" description="Serine aminopeptidase S33" evidence="1">
    <location>
        <begin position="49"/>
        <end position="272"/>
    </location>
</feature>
<dbReference type="PRINTS" id="PR00111">
    <property type="entry name" value="ABHYDROLASE"/>
</dbReference>
<dbReference type="InterPro" id="IPR000073">
    <property type="entry name" value="AB_hydrolase_1"/>
</dbReference>
<evidence type="ECO:0000259" key="1">
    <source>
        <dbReference type="Pfam" id="PF12146"/>
    </source>
</evidence>
<dbReference type="Gene3D" id="3.40.50.1820">
    <property type="entry name" value="alpha/beta hydrolase"/>
    <property type="match status" value="1"/>
</dbReference>
<keyword evidence="2" id="KW-0378">Hydrolase</keyword>
<dbReference type="RefSeq" id="WP_311673748.1">
    <property type="nucleotide sequence ID" value="NZ_JAVREQ010000011.1"/>
</dbReference>
<dbReference type="PANTHER" id="PTHR47751:SF2">
    <property type="entry name" value="DLTD N-TERMINAL DOMAIN PROTEIN (AFU_ORTHOLOGUE AFUA_8G00380)-RELATED"/>
    <property type="match status" value="1"/>
</dbReference>
<dbReference type="Pfam" id="PF12146">
    <property type="entry name" value="Hydrolase_4"/>
    <property type="match status" value="1"/>
</dbReference>
<dbReference type="Gene3D" id="1.10.10.800">
    <property type="match status" value="1"/>
</dbReference>
<dbReference type="EMBL" id="JAVREQ010000011">
    <property type="protein sequence ID" value="MDT0379983.1"/>
    <property type="molecule type" value="Genomic_DNA"/>
</dbReference>
<dbReference type="InterPro" id="IPR029058">
    <property type="entry name" value="AB_hydrolase_fold"/>
</dbReference>
<sequence>MNSHPFPFFSSGMRLDADLHLPDDDGVGAPYPVVVPASGYQGLKVIHPERFARALTARGYAVVAFDYRGFGASEGERGRLVPQEWAEDVRAAVDRVSADDLLDAGRIGLLGWGMGGGVAVAEAAEDPRVRAVAAVNCISDGTRSTRNMHDDASWRSLLDRVARDRGQRAANGRSEITSPWDIVRLDLDDRTDGYVGEELYKAPGFGSGVSLESADMLLRFSPQEVVHRLAPRPLLVVHGAENRLHRPEEARALYDHAREPKRLRLIEGAGHTEWMFDEHPTFRELVEELDGFFAEAFPAAGPVSAGAGCAGAGG</sequence>
<dbReference type="GO" id="GO:0016787">
    <property type="term" value="F:hydrolase activity"/>
    <property type="evidence" value="ECO:0007669"/>
    <property type="project" value="UniProtKB-KW"/>
</dbReference>
<comment type="caution">
    <text evidence="2">The sequence shown here is derived from an EMBL/GenBank/DDBJ whole genome shotgun (WGS) entry which is preliminary data.</text>
</comment>
<dbReference type="PANTHER" id="PTHR47751">
    <property type="entry name" value="SUPERFAMILY HYDROLASE, PUTATIVE (AFU_ORTHOLOGUE AFUA_2G16580)-RELATED"/>
    <property type="match status" value="1"/>
</dbReference>
<dbReference type="InterPro" id="IPR051411">
    <property type="entry name" value="Polyketide_trans_af380"/>
</dbReference>
<evidence type="ECO:0000313" key="2">
    <source>
        <dbReference type="EMBL" id="MDT0379983.1"/>
    </source>
</evidence>
<keyword evidence="3" id="KW-1185">Reference proteome</keyword>
<protein>
    <submittedName>
        <fullName evidence="2">Alpha/beta hydrolase</fullName>
    </submittedName>
</protein>
<dbReference type="Proteomes" id="UP001183414">
    <property type="component" value="Unassembled WGS sequence"/>
</dbReference>
<dbReference type="SUPFAM" id="SSF53474">
    <property type="entry name" value="alpha/beta-Hydrolases"/>
    <property type="match status" value="1"/>
</dbReference>
<evidence type="ECO:0000313" key="3">
    <source>
        <dbReference type="Proteomes" id="UP001183414"/>
    </source>
</evidence>
<organism evidence="2 3">
    <name type="scientific">Streptomyces hazeniae</name>
    <dbReference type="NCBI Taxonomy" id="3075538"/>
    <lineage>
        <taxon>Bacteria</taxon>
        <taxon>Bacillati</taxon>
        <taxon>Actinomycetota</taxon>
        <taxon>Actinomycetes</taxon>
        <taxon>Kitasatosporales</taxon>
        <taxon>Streptomycetaceae</taxon>
        <taxon>Streptomyces</taxon>
    </lineage>
</organism>
<proteinExistence type="predicted"/>
<dbReference type="InterPro" id="IPR022742">
    <property type="entry name" value="Hydrolase_4"/>
</dbReference>